<feature type="active site" description="Proton acceptor" evidence="3">
    <location>
        <position position="191"/>
    </location>
</feature>
<dbReference type="PANTHER" id="PTHR11782:SF83">
    <property type="entry name" value="GUANOSINE-DIPHOSPHATASE"/>
    <property type="match status" value="1"/>
</dbReference>
<keyword evidence="6" id="KW-0812">Transmembrane</keyword>
<keyword evidence="4" id="KW-0547">Nucleotide-binding</keyword>
<keyword evidence="6" id="KW-1133">Transmembrane helix</keyword>
<evidence type="ECO:0000313" key="7">
    <source>
        <dbReference type="EMBL" id="KAG0556087.1"/>
    </source>
</evidence>
<evidence type="ECO:0000313" key="8">
    <source>
        <dbReference type="Proteomes" id="UP000822688"/>
    </source>
</evidence>
<dbReference type="PROSITE" id="PS01238">
    <property type="entry name" value="GDA1_CD39_NTPASE"/>
    <property type="match status" value="1"/>
</dbReference>
<sequence length="471" mass="51363">MRRLRRETFSEKCHRYRGVIFVVCVPLALISVVLVLMPRIVDPRNAAAYDANFELPSNNVRVPDQKRYAVVFDAGSSGSRVHVFSFDKDLQLVKVGSELEVFVQKKPGLSSFALNPKAGAESLQSLLDVALKSVPADQHSTTPVLLGATAGLRLLPGDQSKNLLKEVETLLQNCAFKFKPEWVSIIDGTQEGSYQWVTVNYLLNRLGKVYDQTVGIVDLGGGSVQMAYAISDDDFLKAPKPKADEQSYVRKMSLMGASYNLYVHSYLNYGLLAARAEVLKLVGESETCPCLAKGHEGEYTYGGQKYKASASVDGGDYEKCSQAVVKALKADATCDSMKCTFGGVWSGGGGDGMKSLFVASFFFDRAVEAGIVKDADAAEAVVKPSDFEEAAKKICGLSTGELADEYSNVQVDTRKFLCMDLTYQYSLLVTGFQVDPSTTMTLVKKVKYRGSYVETAWPLGSAIELVSLNKV</sequence>
<feature type="transmembrane region" description="Helical" evidence="6">
    <location>
        <begin position="20"/>
        <end position="41"/>
    </location>
</feature>
<reference evidence="7 8" key="1">
    <citation type="submission" date="2020-06" db="EMBL/GenBank/DDBJ databases">
        <title>WGS assembly of Ceratodon purpureus strain R40.</title>
        <authorList>
            <person name="Carey S.B."/>
            <person name="Jenkins J."/>
            <person name="Shu S."/>
            <person name="Lovell J.T."/>
            <person name="Sreedasyam A."/>
            <person name="Maumus F."/>
            <person name="Tiley G.P."/>
            <person name="Fernandez-Pozo N."/>
            <person name="Barry K."/>
            <person name="Chen C."/>
            <person name="Wang M."/>
            <person name="Lipzen A."/>
            <person name="Daum C."/>
            <person name="Saski C.A."/>
            <person name="Payton A.C."/>
            <person name="Mcbreen J.C."/>
            <person name="Conrad R.E."/>
            <person name="Kollar L.M."/>
            <person name="Olsson S."/>
            <person name="Huttunen S."/>
            <person name="Landis J.B."/>
            <person name="Wickett N.J."/>
            <person name="Johnson M.G."/>
            <person name="Rensing S.A."/>
            <person name="Grimwood J."/>
            <person name="Schmutz J."/>
            <person name="Mcdaniel S.F."/>
        </authorList>
    </citation>
    <scope>NUCLEOTIDE SEQUENCE [LARGE SCALE GENOMIC DNA]</scope>
    <source>
        <strain evidence="7 8">R40</strain>
    </source>
</reference>
<gene>
    <name evidence="7" type="ORF">KC19_11G024800</name>
</gene>
<dbReference type="AlphaFoldDB" id="A0A8T0GC39"/>
<evidence type="ECO:0000256" key="2">
    <source>
        <dbReference type="ARBA" id="ARBA00022801"/>
    </source>
</evidence>
<dbReference type="OrthoDB" id="6372431at2759"/>
<accession>A0A8T0GC39</accession>
<evidence type="ECO:0000256" key="1">
    <source>
        <dbReference type="ARBA" id="ARBA00009283"/>
    </source>
</evidence>
<dbReference type="Gene3D" id="3.30.420.150">
    <property type="entry name" value="Exopolyphosphatase. Domain 2"/>
    <property type="match status" value="1"/>
</dbReference>
<organism evidence="7 8">
    <name type="scientific">Ceratodon purpureus</name>
    <name type="common">Fire moss</name>
    <name type="synonym">Dicranum purpureum</name>
    <dbReference type="NCBI Taxonomy" id="3225"/>
    <lineage>
        <taxon>Eukaryota</taxon>
        <taxon>Viridiplantae</taxon>
        <taxon>Streptophyta</taxon>
        <taxon>Embryophyta</taxon>
        <taxon>Bryophyta</taxon>
        <taxon>Bryophytina</taxon>
        <taxon>Bryopsida</taxon>
        <taxon>Dicranidae</taxon>
        <taxon>Pseudoditrichales</taxon>
        <taxon>Ditrichaceae</taxon>
        <taxon>Ceratodon</taxon>
    </lineage>
</organism>
<evidence type="ECO:0000256" key="6">
    <source>
        <dbReference type="SAM" id="Phobius"/>
    </source>
</evidence>
<keyword evidence="8" id="KW-1185">Reference proteome</keyword>
<evidence type="ECO:0008006" key="9">
    <source>
        <dbReference type="Google" id="ProtNLM"/>
    </source>
</evidence>
<dbReference type="PANTHER" id="PTHR11782">
    <property type="entry name" value="ADENOSINE/GUANOSINE DIPHOSPHATASE"/>
    <property type="match status" value="1"/>
</dbReference>
<protein>
    <recommendedName>
        <fullName evidence="9">Apyrase</fullName>
    </recommendedName>
</protein>
<proteinExistence type="inferred from homology"/>
<dbReference type="GO" id="GO:0017110">
    <property type="term" value="F:nucleoside diphosphate phosphatase activity"/>
    <property type="evidence" value="ECO:0007669"/>
    <property type="project" value="TreeGrafter"/>
</dbReference>
<comment type="caution">
    <text evidence="7">The sequence shown here is derived from an EMBL/GenBank/DDBJ whole genome shotgun (WGS) entry which is preliminary data.</text>
</comment>
<comment type="similarity">
    <text evidence="1 5">Belongs to the GDA1/CD39 NTPase family.</text>
</comment>
<keyword evidence="6" id="KW-0472">Membrane</keyword>
<keyword evidence="4" id="KW-0067">ATP-binding</keyword>
<dbReference type="InterPro" id="IPR000407">
    <property type="entry name" value="GDA1_CD39_NTPase"/>
</dbReference>
<dbReference type="GO" id="GO:0005524">
    <property type="term" value="F:ATP binding"/>
    <property type="evidence" value="ECO:0007669"/>
    <property type="project" value="UniProtKB-KW"/>
</dbReference>
<evidence type="ECO:0000256" key="5">
    <source>
        <dbReference type="RuleBase" id="RU003833"/>
    </source>
</evidence>
<evidence type="ECO:0000256" key="4">
    <source>
        <dbReference type="PIRSR" id="PIRSR600407-2"/>
    </source>
</evidence>
<dbReference type="Proteomes" id="UP000822688">
    <property type="component" value="Chromosome 11"/>
</dbReference>
<dbReference type="Pfam" id="PF01150">
    <property type="entry name" value="GDA1_CD39"/>
    <property type="match status" value="1"/>
</dbReference>
<keyword evidence="2 5" id="KW-0378">Hydrolase</keyword>
<name>A0A8T0GC39_CERPU</name>
<dbReference type="GO" id="GO:0016020">
    <property type="term" value="C:membrane"/>
    <property type="evidence" value="ECO:0007669"/>
    <property type="project" value="TreeGrafter"/>
</dbReference>
<dbReference type="Gene3D" id="3.30.420.40">
    <property type="match status" value="1"/>
</dbReference>
<feature type="binding site" evidence="4">
    <location>
        <begin position="221"/>
        <end position="225"/>
    </location>
    <ligand>
        <name>ATP</name>
        <dbReference type="ChEBI" id="CHEBI:30616"/>
    </ligand>
</feature>
<dbReference type="EMBL" id="CM026432">
    <property type="protein sequence ID" value="KAG0556087.1"/>
    <property type="molecule type" value="Genomic_DNA"/>
</dbReference>
<evidence type="ECO:0000256" key="3">
    <source>
        <dbReference type="PIRSR" id="PIRSR600407-1"/>
    </source>
</evidence>
<dbReference type="GO" id="GO:0009134">
    <property type="term" value="P:nucleoside diphosphate catabolic process"/>
    <property type="evidence" value="ECO:0007669"/>
    <property type="project" value="TreeGrafter"/>
</dbReference>
<dbReference type="FunFam" id="3.30.420.150:FF:000008">
    <property type="entry name" value="Apyrase 1"/>
    <property type="match status" value="1"/>
</dbReference>
<dbReference type="CDD" id="cd24041">
    <property type="entry name" value="ASKHA_NBD_AtAPY1-like"/>
    <property type="match status" value="1"/>
</dbReference>